<dbReference type="Gene3D" id="3.40.50.300">
    <property type="entry name" value="P-loop containing nucleotide triphosphate hydrolases"/>
    <property type="match status" value="1"/>
</dbReference>
<reference evidence="4 5" key="1">
    <citation type="submission" date="2019-06" db="EMBL/GenBank/DDBJ databases">
        <title>Sequencing the genomes of 1000 actinobacteria strains.</title>
        <authorList>
            <person name="Klenk H.-P."/>
        </authorList>
    </citation>
    <scope>NUCLEOTIDE SEQUENCE [LARGE SCALE GENOMIC DNA]</scope>
    <source>
        <strain evidence="4 5">DSM 45671</strain>
    </source>
</reference>
<protein>
    <submittedName>
        <fullName evidence="4">Zn-dependent alcohol dehydrogenase</fullName>
    </submittedName>
</protein>
<dbReference type="Pfam" id="PF00107">
    <property type="entry name" value="ADH_zinc_N"/>
    <property type="match status" value="1"/>
</dbReference>
<feature type="compositionally biased region" description="Basic residues" evidence="1">
    <location>
        <begin position="226"/>
        <end position="243"/>
    </location>
</feature>
<feature type="domain" description="ORC1/DEAH AAA+ ATPase" evidence="3">
    <location>
        <begin position="23"/>
        <end position="117"/>
    </location>
</feature>
<evidence type="ECO:0000256" key="1">
    <source>
        <dbReference type="SAM" id="MobiDB-lite"/>
    </source>
</evidence>
<dbReference type="InterPro" id="IPR013149">
    <property type="entry name" value="ADH-like_C"/>
</dbReference>
<feature type="region of interest" description="Disordered" evidence="1">
    <location>
        <begin position="214"/>
        <end position="243"/>
    </location>
</feature>
<organism evidence="4 5">
    <name type="scientific">Pseudonocardia hierapolitana</name>
    <dbReference type="NCBI Taxonomy" id="1128676"/>
    <lineage>
        <taxon>Bacteria</taxon>
        <taxon>Bacillati</taxon>
        <taxon>Actinomycetota</taxon>
        <taxon>Actinomycetes</taxon>
        <taxon>Pseudonocardiales</taxon>
        <taxon>Pseudonocardiaceae</taxon>
        <taxon>Pseudonocardia</taxon>
    </lineage>
</organism>
<dbReference type="CDD" id="cd08278">
    <property type="entry name" value="benzyl_alcohol_DH"/>
    <property type="match status" value="1"/>
</dbReference>
<dbReference type="SUPFAM" id="SSF51735">
    <property type="entry name" value="NAD(P)-binding Rossmann-fold domains"/>
    <property type="match status" value="1"/>
</dbReference>
<dbReference type="SUPFAM" id="SSF52540">
    <property type="entry name" value="P-loop containing nucleoside triphosphate hydrolases"/>
    <property type="match status" value="1"/>
</dbReference>
<keyword evidence="5" id="KW-1185">Reference proteome</keyword>
<dbReference type="PANTHER" id="PTHR47691:SF3">
    <property type="entry name" value="HTH-TYPE TRANSCRIPTIONAL REGULATOR RV0890C-RELATED"/>
    <property type="match status" value="1"/>
</dbReference>
<name>A0A561SLU3_9PSEU</name>
<dbReference type="InterPro" id="IPR049945">
    <property type="entry name" value="AAA_22"/>
</dbReference>
<gene>
    <name evidence="4" type="ORF">FHX44_111687</name>
</gene>
<dbReference type="Gene3D" id="3.90.180.10">
    <property type="entry name" value="Medium-chain alcohol dehydrogenases, catalytic domain"/>
    <property type="match status" value="1"/>
</dbReference>
<dbReference type="InterPro" id="IPR027417">
    <property type="entry name" value="P-loop_NTPase"/>
</dbReference>
<accession>A0A561SLU3</accession>
<dbReference type="Gene3D" id="3.40.50.720">
    <property type="entry name" value="NAD(P)-binding Rossmann-like Domain"/>
    <property type="match status" value="1"/>
</dbReference>
<proteinExistence type="predicted"/>
<dbReference type="EMBL" id="VIWU01000001">
    <property type="protein sequence ID" value="TWF75802.1"/>
    <property type="molecule type" value="Genomic_DNA"/>
</dbReference>
<comment type="caution">
    <text evidence="4">The sequence shown here is derived from an EMBL/GenBank/DDBJ whole genome shotgun (WGS) entry which is preliminary data.</text>
</comment>
<sequence length="533" mass="56108">MEATSFVGRRYELAEAKRLLAAARLVTLTGPGGVGKTRLAARLAQQIARAFADGVWFVQLAAVQDDAIVPHAVADALGIRDEGDRPPLDVLVEHLAGRRLLLVLDNCEQVPDACATLIGTVLAATDGPRVLATSRHRLGLAEEHLLPVPPLRVPAQGTPLQQGDSDEFAALQLFADRAAAVVPGFAIGAENHAAVARLCRRLDGLPLAIEPRRADGRHPLQAAGHTRPRGRRRRRAGGGGRHKVAPGDKVLLSFTSCGRCGSCRAGYPAYCDTWLTRNLLSGLRDDGTPTVHRDGIAIGAHFFGQSSFAGHALADERAVVKVGIDADLAVLAPLSCGVLTGFGTMWNVLRPAAGSTLAVYGAGAVGLSAVMAARLLPLRAVVAVDRVPERLALAAELGATYTVDAATENVDARISEITGGRGVDHAVETSGDPTVLRTAVDALGIRGTCAVVGEPPAGTEVTLDVQGFMFGKRIVGVTLGDSEPETLLPVLVTLHRQGRLPLERLVRYYSLDELNAAAEDMHAGRVVKPVVRF</sequence>
<dbReference type="PANTHER" id="PTHR47691">
    <property type="entry name" value="REGULATOR-RELATED"/>
    <property type="match status" value="1"/>
</dbReference>
<feature type="domain" description="Alcohol dehydrogenase-like C-terminal" evidence="2">
    <location>
        <begin position="364"/>
        <end position="489"/>
    </location>
</feature>
<evidence type="ECO:0000313" key="4">
    <source>
        <dbReference type="EMBL" id="TWF75802.1"/>
    </source>
</evidence>
<dbReference type="Pfam" id="PF13401">
    <property type="entry name" value="AAA_22"/>
    <property type="match status" value="1"/>
</dbReference>
<dbReference type="InterPro" id="IPR036291">
    <property type="entry name" value="NAD(P)-bd_dom_sf"/>
</dbReference>
<evidence type="ECO:0000313" key="5">
    <source>
        <dbReference type="Proteomes" id="UP000321261"/>
    </source>
</evidence>
<evidence type="ECO:0000259" key="2">
    <source>
        <dbReference type="Pfam" id="PF00107"/>
    </source>
</evidence>
<dbReference type="Proteomes" id="UP000321261">
    <property type="component" value="Unassembled WGS sequence"/>
</dbReference>
<evidence type="ECO:0000259" key="3">
    <source>
        <dbReference type="Pfam" id="PF13401"/>
    </source>
</evidence>
<dbReference type="SUPFAM" id="SSF50129">
    <property type="entry name" value="GroES-like"/>
    <property type="match status" value="1"/>
</dbReference>
<dbReference type="InterPro" id="IPR011032">
    <property type="entry name" value="GroES-like_sf"/>
</dbReference>
<dbReference type="AlphaFoldDB" id="A0A561SLU3"/>